<evidence type="ECO:0008006" key="3">
    <source>
        <dbReference type="Google" id="ProtNLM"/>
    </source>
</evidence>
<evidence type="ECO:0000313" key="1">
    <source>
        <dbReference type="EMBL" id="KAL0486300.1"/>
    </source>
</evidence>
<gene>
    <name evidence="1" type="ORF">AKO1_001957</name>
</gene>
<accession>A0AAW2ZBL3</accession>
<dbReference type="Pfam" id="PF11338">
    <property type="entry name" value="DUF3140"/>
    <property type="match status" value="1"/>
</dbReference>
<keyword evidence="2" id="KW-1185">Reference proteome</keyword>
<dbReference type="PANTHER" id="PTHR40630">
    <property type="entry name" value="POSSIBLE DNA-BINDING PROTEIN"/>
    <property type="match status" value="1"/>
</dbReference>
<reference evidence="1 2" key="1">
    <citation type="submission" date="2024-03" db="EMBL/GenBank/DDBJ databases">
        <title>The Acrasis kona genome and developmental transcriptomes reveal deep origins of eukaryotic multicellular pathways.</title>
        <authorList>
            <person name="Sheikh S."/>
            <person name="Fu C.-J."/>
            <person name="Brown M.W."/>
            <person name="Baldauf S.L."/>
        </authorList>
    </citation>
    <scope>NUCLEOTIDE SEQUENCE [LARGE SCALE GENOMIC DNA]</scope>
    <source>
        <strain evidence="1 2">ATCC MYA-3509</strain>
    </source>
</reference>
<dbReference type="InterPro" id="IPR021487">
    <property type="entry name" value="DUF3140"/>
</dbReference>
<comment type="caution">
    <text evidence="1">The sequence shown here is derived from an EMBL/GenBank/DDBJ whole genome shotgun (WGS) entry which is preliminary data.</text>
</comment>
<dbReference type="PANTHER" id="PTHR40630:SF1">
    <property type="entry name" value="DNA-BINDING PROTEIN"/>
    <property type="match status" value="1"/>
</dbReference>
<evidence type="ECO:0000313" key="2">
    <source>
        <dbReference type="Proteomes" id="UP001431209"/>
    </source>
</evidence>
<dbReference type="EMBL" id="JAOPGA020001214">
    <property type="protein sequence ID" value="KAL0486300.1"/>
    <property type="molecule type" value="Genomic_DNA"/>
</dbReference>
<protein>
    <recommendedName>
        <fullName evidence="3">DNA-binding protein</fullName>
    </recommendedName>
</protein>
<organism evidence="1 2">
    <name type="scientific">Acrasis kona</name>
    <dbReference type="NCBI Taxonomy" id="1008807"/>
    <lineage>
        <taxon>Eukaryota</taxon>
        <taxon>Discoba</taxon>
        <taxon>Heterolobosea</taxon>
        <taxon>Tetramitia</taxon>
        <taxon>Eutetramitia</taxon>
        <taxon>Acrasidae</taxon>
        <taxon>Acrasis</taxon>
    </lineage>
</organism>
<proteinExistence type="predicted"/>
<sequence length="109" mass="12839">MVKSEEEVIEEFEQLVNMTADEISQWLDTDESKEVGMVREGEDESVGHQSGRRIIEILSHDEYTEDDLAHMRKVVSYIKRHSAQQPDKDDLKHTHWTYSLKNWGHNPMK</sequence>
<dbReference type="Proteomes" id="UP001431209">
    <property type="component" value="Unassembled WGS sequence"/>
</dbReference>
<name>A0AAW2ZBL3_9EUKA</name>
<dbReference type="AlphaFoldDB" id="A0AAW2ZBL3"/>